<gene>
    <name evidence="1" type="ORF">CPLFYP93_03397</name>
</gene>
<evidence type="ECO:0000313" key="1">
    <source>
        <dbReference type="EMBL" id="VYU69325.1"/>
    </source>
</evidence>
<reference evidence="1" key="1">
    <citation type="submission" date="2019-11" db="EMBL/GenBank/DDBJ databases">
        <authorList>
            <person name="Feng L."/>
        </authorList>
    </citation>
    <scope>NUCLEOTIDE SEQUENCE</scope>
    <source>
        <strain evidence="1">CParaputrificumLFYP93</strain>
    </source>
</reference>
<accession>A0A6N3GY23</accession>
<name>A0A6N3GY23_9CLOT</name>
<sequence>MRSLKRDLELLISSVKQIKESSIIGAEKEDGEITKLLIETKFNSVIRVSILIMSISSSFGNASKYIYDFIKEKLIGLGPLKIKFVNELYDFIRAIEKEVEVNELETIIPVNIVAYQNTVFCFEERQYILEAHSKNIKAYLDKDGEIVVEKFVF</sequence>
<proteinExistence type="predicted"/>
<organism evidence="1">
    <name type="scientific">Clostridium paraputrificum</name>
    <dbReference type="NCBI Taxonomy" id="29363"/>
    <lineage>
        <taxon>Bacteria</taxon>
        <taxon>Bacillati</taxon>
        <taxon>Bacillota</taxon>
        <taxon>Clostridia</taxon>
        <taxon>Eubacteriales</taxon>
        <taxon>Clostridiaceae</taxon>
        <taxon>Clostridium</taxon>
    </lineage>
</organism>
<dbReference type="AlphaFoldDB" id="A0A6N3GY23"/>
<dbReference type="EMBL" id="CACRTV010000088">
    <property type="protein sequence ID" value="VYU69325.1"/>
    <property type="molecule type" value="Genomic_DNA"/>
</dbReference>
<dbReference type="RefSeq" id="WP_156563361.1">
    <property type="nucleotide sequence ID" value="NZ_CACRTV010000088.1"/>
</dbReference>
<protein>
    <submittedName>
        <fullName evidence="1">Uncharacterized protein</fullName>
    </submittedName>
</protein>